<accession>A0AAN7GL92</accession>
<proteinExistence type="predicted"/>
<comment type="pathway">
    <text evidence="3">Carbohydrate biosynthesis.</text>
</comment>
<dbReference type="CDD" id="cd05254">
    <property type="entry name" value="dTDP_HR_like_SDR_e"/>
    <property type="match status" value="1"/>
</dbReference>
<dbReference type="Proteomes" id="UP001345219">
    <property type="component" value="Chromosome 12"/>
</dbReference>
<dbReference type="GO" id="GO:0016491">
    <property type="term" value="F:oxidoreductase activity"/>
    <property type="evidence" value="ECO:0007669"/>
    <property type="project" value="UniProtKB-KW"/>
</dbReference>
<name>A0AAN7GL92_9MYRT</name>
<dbReference type="GO" id="GO:0048270">
    <property type="term" value="F:methionine adenosyltransferase regulator activity"/>
    <property type="evidence" value="ECO:0007669"/>
    <property type="project" value="TreeGrafter"/>
</dbReference>
<dbReference type="Pfam" id="PF04321">
    <property type="entry name" value="RmlD_sub_bind"/>
    <property type="match status" value="1"/>
</dbReference>
<dbReference type="InterPro" id="IPR029903">
    <property type="entry name" value="RmlD-like-bd"/>
</dbReference>
<evidence type="ECO:0000256" key="3">
    <source>
        <dbReference type="ARBA" id="ARBA00024331"/>
    </source>
</evidence>
<dbReference type="GO" id="GO:0010253">
    <property type="term" value="P:UDP-rhamnose biosynthetic process"/>
    <property type="evidence" value="ECO:0007669"/>
    <property type="project" value="UniProtKB-ARBA"/>
</dbReference>
<dbReference type="GO" id="GO:0048269">
    <property type="term" value="C:methionine adenosyltransferase complex"/>
    <property type="evidence" value="ECO:0007669"/>
    <property type="project" value="TreeGrafter"/>
</dbReference>
<dbReference type="EMBL" id="JAXIOK010000019">
    <property type="protein sequence ID" value="KAK4748586.1"/>
    <property type="molecule type" value="Genomic_DNA"/>
</dbReference>
<gene>
    <name evidence="5" type="ORF">SAY87_015172</name>
</gene>
<dbReference type="PANTHER" id="PTHR10491">
    <property type="entry name" value="DTDP-4-DEHYDRORHAMNOSE REDUCTASE"/>
    <property type="match status" value="1"/>
</dbReference>
<evidence type="ECO:0000256" key="2">
    <source>
        <dbReference type="ARBA" id="ARBA00023235"/>
    </source>
</evidence>
<keyword evidence="6" id="KW-1185">Reference proteome</keyword>
<dbReference type="PANTHER" id="PTHR10491:SF4">
    <property type="entry name" value="METHIONINE ADENOSYLTRANSFERASE 2 SUBUNIT BETA"/>
    <property type="match status" value="1"/>
</dbReference>
<keyword evidence="1" id="KW-0560">Oxidoreductase</keyword>
<dbReference type="InterPro" id="IPR036291">
    <property type="entry name" value="NAD(P)-bd_dom_sf"/>
</dbReference>
<keyword evidence="2" id="KW-0413">Isomerase</keyword>
<organism evidence="5 6">
    <name type="scientific">Trapa incisa</name>
    <dbReference type="NCBI Taxonomy" id="236973"/>
    <lineage>
        <taxon>Eukaryota</taxon>
        <taxon>Viridiplantae</taxon>
        <taxon>Streptophyta</taxon>
        <taxon>Embryophyta</taxon>
        <taxon>Tracheophyta</taxon>
        <taxon>Spermatophyta</taxon>
        <taxon>Magnoliopsida</taxon>
        <taxon>eudicotyledons</taxon>
        <taxon>Gunneridae</taxon>
        <taxon>Pentapetalae</taxon>
        <taxon>rosids</taxon>
        <taxon>malvids</taxon>
        <taxon>Myrtales</taxon>
        <taxon>Lythraceae</taxon>
        <taxon>Trapa</taxon>
    </lineage>
</organism>
<dbReference type="AlphaFoldDB" id="A0AAN7GL92"/>
<dbReference type="FunFam" id="3.40.50.720:FF:000236">
    <property type="entry name" value="Bifunctional dTDP-4-dehydrorhamnose 3,5-epimerase/dTDP-4-dehydrorhamnose reductase"/>
    <property type="match status" value="1"/>
</dbReference>
<evidence type="ECO:0000313" key="6">
    <source>
        <dbReference type="Proteomes" id="UP001345219"/>
    </source>
</evidence>
<evidence type="ECO:0000313" key="5">
    <source>
        <dbReference type="EMBL" id="KAK4748586.1"/>
    </source>
</evidence>
<dbReference type="GO" id="GO:0016853">
    <property type="term" value="F:isomerase activity"/>
    <property type="evidence" value="ECO:0007669"/>
    <property type="project" value="UniProtKB-KW"/>
</dbReference>
<evidence type="ECO:0000259" key="4">
    <source>
        <dbReference type="Pfam" id="PF04321"/>
    </source>
</evidence>
<sequence>MGFPANGATTDKPLKFLIYGRTGWIGGLLGELCRAQSIDFEYGSGRLENRPSLEADIAAVSPTHVFNAAGVTGRPNVDWCESHKVETIRTNVVGTLTLADVCRERGLILINYATGCIFEYDGAHSLGSGVGFKEEDSPNFVGSFYSKTKAMVEELLKNYENVCTLRVRMPISSDLTNPRNFITKITRYDKVVDIPNSMTILDELLPISIEMAKRNLTGIWNFTNPGVVSHNEILEMYRQFIDPSFSWKNFTLEEQAKVIVAPRSNNELDASKLKEEFPDMMPIKEALVKFVFEPNKKKTAAA</sequence>
<evidence type="ECO:0000256" key="1">
    <source>
        <dbReference type="ARBA" id="ARBA00023002"/>
    </source>
</evidence>
<comment type="caution">
    <text evidence="5">The sequence shown here is derived from an EMBL/GenBank/DDBJ whole genome shotgun (WGS) entry which is preliminary data.</text>
</comment>
<dbReference type="GO" id="GO:0006556">
    <property type="term" value="P:S-adenosylmethionine biosynthetic process"/>
    <property type="evidence" value="ECO:0007669"/>
    <property type="project" value="TreeGrafter"/>
</dbReference>
<dbReference type="SUPFAM" id="SSF51735">
    <property type="entry name" value="NAD(P)-binding Rossmann-fold domains"/>
    <property type="match status" value="1"/>
</dbReference>
<dbReference type="Gene3D" id="3.40.50.720">
    <property type="entry name" value="NAD(P)-binding Rossmann-like Domain"/>
    <property type="match status" value="1"/>
</dbReference>
<feature type="domain" description="RmlD-like substrate binding" evidence="4">
    <location>
        <begin position="15"/>
        <end position="186"/>
    </location>
</feature>
<dbReference type="InterPro" id="IPR005913">
    <property type="entry name" value="dTDP_dehydrorham_reduct"/>
</dbReference>
<protein>
    <recommendedName>
        <fullName evidence="4">RmlD-like substrate binding domain-containing protein</fullName>
    </recommendedName>
</protein>
<reference evidence="5 6" key="1">
    <citation type="journal article" date="2023" name="Hortic Res">
        <title>Pangenome of water caltrop reveals structural variations and asymmetric subgenome divergence after allopolyploidization.</title>
        <authorList>
            <person name="Zhang X."/>
            <person name="Chen Y."/>
            <person name="Wang L."/>
            <person name="Yuan Y."/>
            <person name="Fang M."/>
            <person name="Shi L."/>
            <person name="Lu R."/>
            <person name="Comes H.P."/>
            <person name="Ma Y."/>
            <person name="Chen Y."/>
            <person name="Huang G."/>
            <person name="Zhou Y."/>
            <person name="Zheng Z."/>
            <person name="Qiu Y."/>
        </authorList>
    </citation>
    <scope>NUCLEOTIDE SEQUENCE [LARGE SCALE GENOMIC DNA]</scope>
    <source>
        <tissue evidence="5">Roots</tissue>
    </source>
</reference>